<dbReference type="EMBL" id="JAINDJ010000008">
    <property type="protein sequence ID" value="KAG9439814.1"/>
    <property type="molecule type" value="Genomic_DNA"/>
</dbReference>
<dbReference type="Proteomes" id="UP000825729">
    <property type="component" value="Unassembled WGS sequence"/>
</dbReference>
<comment type="caution">
    <text evidence="1">The sequence shown here is derived from an EMBL/GenBank/DDBJ whole genome shotgun (WGS) entry which is preliminary data.</text>
</comment>
<proteinExistence type="predicted"/>
<sequence>MTSVILFNNGASDGFVGIAAPSLTRIIPIDLAVNFYGRGACNVVVGAEGILGQKLSGQGLAFIVAGGSEKS</sequence>
<accession>A0AAV7DU52</accession>
<dbReference type="PANTHER" id="PTHR43657">
    <property type="entry name" value="TRYPTOPHAN RNA-BINDING ATTENUATOR PROTEIN-LIKE PROTEIN"/>
    <property type="match status" value="1"/>
</dbReference>
<keyword evidence="2" id="KW-1185">Reference proteome</keyword>
<name>A0AAV7DU52_ARIFI</name>
<evidence type="ECO:0000313" key="1">
    <source>
        <dbReference type="EMBL" id="KAG9439814.1"/>
    </source>
</evidence>
<protein>
    <submittedName>
        <fullName evidence="1">Uncharacterized protein</fullName>
    </submittedName>
</protein>
<gene>
    <name evidence="1" type="ORF">H6P81_019979</name>
</gene>
<dbReference type="SUPFAM" id="SSF51219">
    <property type="entry name" value="TRAP-like"/>
    <property type="match status" value="1"/>
</dbReference>
<organism evidence="1 2">
    <name type="scientific">Aristolochia fimbriata</name>
    <name type="common">White veined hardy Dutchman's pipe vine</name>
    <dbReference type="NCBI Taxonomy" id="158543"/>
    <lineage>
        <taxon>Eukaryota</taxon>
        <taxon>Viridiplantae</taxon>
        <taxon>Streptophyta</taxon>
        <taxon>Embryophyta</taxon>
        <taxon>Tracheophyta</taxon>
        <taxon>Spermatophyta</taxon>
        <taxon>Magnoliopsida</taxon>
        <taxon>Magnoliidae</taxon>
        <taxon>Piperales</taxon>
        <taxon>Aristolochiaceae</taxon>
        <taxon>Aristolochia</taxon>
    </lineage>
</organism>
<dbReference type="AlphaFoldDB" id="A0AAV7DU52"/>
<dbReference type="InterPro" id="IPR016031">
    <property type="entry name" value="Trp_RNA-bd_attenuator-like_dom"/>
</dbReference>
<reference evidence="1 2" key="1">
    <citation type="submission" date="2021-07" db="EMBL/GenBank/DDBJ databases">
        <title>The Aristolochia fimbriata genome: insights into angiosperm evolution, floral development and chemical biosynthesis.</title>
        <authorList>
            <person name="Jiao Y."/>
        </authorList>
    </citation>
    <scope>NUCLEOTIDE SEQUENCE [LARGE SCALE GENOMIC DNA]</scope>
    <source>
        <strain evidence="1">IBCAS-2021</strain>
        <tissue evidence="1">Leaf</tissue>
    </source>
</reference>
<evidence type="ECO:0000313" key="2">
    <source>
        <dbReference type="Proteomes" id="UP000825729"/>
    </source>
</evidence>
<dbReference type="PANTHER" id="PTHR43657:SF1">
    <property type="entry name" value="ALTERED INHERITANCE OF MITOCHONDRIA PROTEIN 24, MITOCHONDRIAL"/>
    <property type="match status" value="1"/>
</dbReference>